<protein>
    <submittedName>
        <fullName evidence="3">SDR family oxidoreductase</fullName>
    </submittedName>
</protein>
<dbReference type="RefSeq" id="WP_138565354.1">
    <property type="nucleotide sequence ID" value="NZ_CP040602.1"/>
</dbReference>
<evidence type="ECO:0000313" key="4">
    <source>
        <dbReference type="Proteomes" id="UP000304864"/>
    </source>
</evidence>
<evidence type="ECO:0000256" key="1">
    <source>
        <dbReference type="ARBA" id="ARBA00006484"/>
    </source>
</evidence>
<dbReference type="NCBIfam" id="NF005489">
    <property type="entry name" value="PRK07102.1"/>
    <property type="match status" value="1"/>
</dbReference>
<reference evidence="3 4" key="1">
    <citation type="submission" date="2019-05" db="EMBL/GenBank/DDBJ databases">
        <title>Thiomicrorhabdus sediminis sp. nov, a novel sulfur-oxidizing bacterium isolated from coastal sediment.</title>
        <authorList>
            <person name="Liu X."/>
        </authorList>
    </citation>
    <scope>NUCLEOTIDE SEQUENCE [LARGE SCALE GENOMIC DNA]</scope>
    <source>
        <strain evidence="3 4">G1</strain>
    </source>
</reference>
<gene>
    <name evidence="3" type="ORF">FE785_08570</name>
</gene>
<dbReference type="GO" id="GO:0016491">
    <property type="term" value="F:oxidoreductase activity"/>
    <property type="evidence" value="ECO:0007669"/>
    <property type="project" value="UniProtKB-KW"/>
</dbReference>
<dbReference type="GO" id="GO:0016020">
    <property type="term" value="C:membrane"/>
    <property type="evidence" value="ECO:0007669"/>
    <property type="project" value="TreeGrafter"/>
</dbReference>
<comment type="similarity">
    <text evidence="1">Belongs to the short-chain dehydrogenases/reductases (SDR) family.</text>
</comment>
<dbReference type="PANTHER" id="PTHR44196:SF3">
    <property type="entry name" value="SHORT CHAIN DEHYDROGENASE FAMILY PROTEIN"/>
    <property type="match status" value="1"/>
</dbReference>
<accession>A0A4P9K879</accession>
<dbReference type="KEGG" id="thig:FE785_08570"/>
<dbReference type="EMBL" id="CP040602">
    <property type="protein sequence ID" value="QCU90680.1"/>
    <property type="molecule type" value="Genomic_DNA"/>
</dbReference>
<dbReference type="OrthoDB" id="335726at2"/>
<proteinExistence type="inferred from homology"/>
<dbReference type="SUPFAM" id="SSF51735">
    <property type="entry name" value="NAD(P)-binding Rossmann-fold domains"/>
    <property type="match status" value="1"/>
</dbReference>
<dbReference type="InterPro" id="IPR002347">
    <property type="entry name" value="SDR_fam"/>
</dbReference>
<dbReference type="Gene3D" id="3.40.50.720">
    <property type="entry name" value="NAD(P)-binding Rossmann-like Domain"/>
    <property type="match status" value="1"/>
</dbReference>
<dbReference type="Pfam" id="PF00106">
    <property type="entry name" value="adh_short"/>
    <property type="match status" value="1"/>
</dbReference>
<sequence length="253" mass="28370">MTNAAANQTKNIVIIGATSAIAQATIREYAKQNHRLFLVARNKEQLNLISDDAKLRGAHEVDKFYLDTTDYEAHSELMNCINETLPSIDIVLIAHGTLPDQTACQNNVALMMQEVEINALSTIALLSHLANQMETQQTGDIAVITSVAGDRGRQSNYIYGAAKSMVSTFLQGLRNRLYSKNINVLDIKPGFVDTPMTASFKKGLLWAQPEQVAKSIVKAIDKRKSTLYTPWFWRFIMLIIRNIPETIFKRLKL</sequence>
<name>A0A4P9K879_9GAMM</name>
<evidence type="ECO:0000256" key="2">
    <source>
        <dbReference type="ARBA" id="ARBA00023002"/>
    </source>
</evidence>
<dbReference type="PRINTS" id="PR00081">
    <property type="entry name" value="GDHRDH"/>
</dbReference>
<keyword evidence="2" id="KW-0560">Oxidoreductase</keyword>
<keyword evidence="4" id="KW-1185">Reference proteome</keyword>
<dbReference type="AlphaFoldDB" id="A0A4P9K879"/>
<dbReference type="Proteomes" id="UP000304864">
    <property type="component" value="Chromosome"/>
</dbReference>
<evidence type="ECO:0000313" key="3">
    <source>
        <dbReference type="EMBL" id="QCU90680.1"/>
    </source>
</evidence>
<dbReference type="PANTHER" id="PTHR44196">
    <property type="entry name" value="DEHYDROGENASE/REDUCTASE SDR FAMILY MEMBER 7B"/>
    <property type="match status" value="1"/>
</dbReference>
<dbReference type="InterPro" id="IPR036291">
    <property type="entry name" value="NAD(P)-bd_dom_sf"/>
</dbReference>
<organism evidence="3 4">
    <name type="scientific">Thiomicrorhabdus sediminis</name>
    <dbReference type="NCBI Taxonomy" id="2580412"/>
    <lineage>
        <taxon>Bacteria</taxon>
        <taxon>Pseudomonadati</taxon>
        <taxon>Pseudomonadota</taxon>
        <taxon>Gammaproteobacteria</taxon>
        <taxon>Thiotrichales</taxon>
        <taxon>Piscirickettsiaceae</taxon>
        <taxon>Thiomicrorhabdus</taxon>
    </lineage>
</organism>